<dbReference type="InterPro" id="IPR000644">
    <property type="entry name" value="CBS_dom"/>
</dbReference>
<evidence type="ECO:0000313" key="3">
    <source>
        <dbReference type="EMBL" id="MPL82555.1"/>
    </source>
</evidence>
<dbReference type="InterPro" id="IPR046342">
    <property type="entry name" value="CBS_dom_sf"/>
</dbReference>
<sequence length="335" mass="38088">MNIEELDKFVAELKDNDEAVKKITPRQLIEAFGWNRRTENCQRDVDQYLQEKNLELEPGYVESWIDSTIVLKHKKKAKAKCESDPVKKVVLLSAANTKPITVTNDTQLSTAVTTMLHNDFSQLPVTSGGKNVLGYISWETIGSGLALGEKSKLVSGYVDKNISLISKDTPLLEAIKIVGERTFVVVQDVDKTLCGIITSSDISFQFFNMTEPFLLLDQIENQIRRMLNGKILEEDIKRLRTEQGKGCPESIDDLNFGEYILLLQREKNWTNVGLPIDKDLFLKKLDEIRKIRNDVMHFDPDGISSGQLEELRKIVNLINKIFSMKKREAIGVEKK</sequence>
<evidence type="ECO:0000256" key="1">
    <source>
        <dbReference type="ARBA" id="ARBA00023122"/>
    </source>
</evidence>
<name>A0A644UV08_9ZZZZ</name>
<feature type="domain" description="CBS" evidence="2">
    <location>
        <begin position="95"/>
        <end position="151"/>
    </location>
</feature>
<dbReference type="EMBL" id="VSSQ01000164">
    <property type="protein sequence ID" value="MPL82555.1"/>
    <property type="molecule type" value="Genomic_DNA"/>
</dbReference>
<reference evidence="3" key="1">
    <citation type="submission" date="2019-08" db="EMBL/GenBank/DDBJ databases">
        <authorList>
            <person name="Kucharzyk K."/>
            <person name="Murdoch R.W."/>
            <person name="Higgins S."/>
            <person name="Loffler F."/>
        </authorList>
    </citation>
    <scope>NUCLEOTIDE SEQUENCE</scope>
</reference>
<comment type="caution">
    <text evidence="3">The sequence shown here is derived from an EMBL/GenBank/DDBJ whole genome shotgun (WGS) entry which is preliminary data.</text>
</comment>
<organism evidence="3">
    <name type="scientific">bioreactor metagenome</name>
    <dbReference type="NCBI Taxonomy" id="1076179"/>
    <lineage>
        <taxon>unclassified sequences</taxon>
        <taxon>metagenomes</taxon>
        <taxon>ecological metagenomes</taxon>
    </lineage>
</organism>
<dbReference type="Gene3D" id="3.10.580.10">
    <property type="entry name" value="CBS-domain"/>
    <property type="match status" value="1"/>
</dbReference>
<dbReference type="SUPFAM" id="SSF54631">
    <property type="entry name" value="CBS-domain pair"/>
    <property type="match status" value="1"/>
</dbReference>
<dbReference type="PANTHER" id="PTHR43080">
    <property type="entry name" value="CBS DOMAIN-CONTAINING PROTEIN CBSX3, MITOCHONDRIAL"/>
    <property type="match status" value="1"/>
</dbReference>
<dbReference type="PROSITE" id="PS51371">
    <property type="entry name" value="CBS"/>
    <property type="match status" value="1"/>
</dbReference>
<dbReference type="AlphaFoldDB" id="A0A644UV08"/>
<dbReference type="Pfam" id="PF00571">
    <property type="entry name" value="CBS"/>
    <property type="match status" value="2"/>
</dbReference>
<keyword evidence="1" id="KW-0129">CBS domain</keyword>
<gene>
    <name evidence="3" type="ORF">SDC9_28500</name>
</gene>
<dbReference type="PANTHER" id="PTHR43080:SF2">
    <property type="entry name" value="CBS DOMAIN-CONTAINING PROTEIN"/>
    <property type="match status" value="1"/>
</dbReference>
<proteinExistence type="predicted"/>
<accession>A0A644UV08</accession>
<protein>
    <recommendedName>
        <fullName evidence="2">CBS domain-containing protein</fullName>
    </recommendedName>
</protein>
<dbReference type="InterPro" id="IPR051257">
    <property type="entry name" value="Diverse_CBS-Domain"/>
</dbReference>
<evidence type="ECO:0000259" key="2">
    <source>
        <dbReference type="PROSITE" id="PS51371"/>
    </source>
</evidence>